<name>A0AAV9RLY9_9TELE</name>
<gene>
    <name evidence="2" type="ORF">CRENBAI_012919</name>
</gene>
<dbReference type="EMBL" id="JAHHUM010001690">
    <property type="protein sequence ID" value="KAK5610064.1"/>
    <property type="molecule type" value="Genomic_DNA"/>
</dbReference>
<accession>A0AAV9RLY9</accession>
<comment type="caution">
    <text evidence="2">The sequence shown here is derived from an EMBL/GenBank/DDBJ whole genome shotgun (WGS) entry which is preliminary data.</text>
</comment>
<evidence type="ECO:0000256" key="1">
    <source>
        <dbReference type="SAM" id="Phobius"/>
    </source>
</evidence>
<dbReference type="Proteomes" id="UP001311232">
    <property type="component" value="Unassembled WGS sequence"/>
</dbReference>
<evidence type="ECO:0000313" key="3">
    <source>
        <dbReference type="Proteomes" id="UP001311232"/>
    </source>
</evidence>
<sequence length="126" mass="14061">MMILLEHSGCVCFDVRVAAGLCGFTITTLLTRFVSVALQIINSFLLIARQFFCLLVLVCHVVYSTYTPQKLSKFHFSGLGPLSSFLAKHSGLKSYLSTYCHAANKQMRVLVVFPLLIARQNLMVEV</sequence>
<protein>
    <submittedName>
        <fullName evidence="2">Uncharacterized protein</fullName>
    </submittedName>
</protein>
<keyword evidence="3" id="KW-1185">Reference proteome</keyword>
<proteinExistence type="predicted"/>
<feature type="transmembrane region" description="Helical" evidence="1">
    <location>
        <begin position="21"/>
        <end position="41"/>
    </location>
</feature>
<evidence type="ECO:0000313" key="2">
    <source>
        <dbReference type="EMBL" id="KAK5610064.1"/>
    </source>
</evidence>
<reference evidence="2 3" key="1">
    <citation type="submission" date="2021-06" db="EMBL/GenBank/DDBJ databases">
        <authorList>
            <person name="Palmer J.M."/>
        </authorList>
    </citation>
    <scope>NUCLEOTIDE SEQUENCE [LARGE SCALE GENOMIC DNA]</scope>
    <source>
        <strain evidence="2 3">MEX-2019</strain>
        <tissue evidence="2">Muscle</tissue>
    </source>
</reference>
<organism evidence="2 3">
    <name type="scientific">Crenichthys baileyi</name>
    <name type="common">White River springfish</name>
    <dbReference type="NCBI Taxonomy" id="28760"/>
    <lineage>
        <taxon>Eukaryota</taxon>
        <taxon>Metazoa</taxon>
        <taxon>Chordata</taxon>
        <taxon>Craniata</taxon>
        <taxon>Vertebrata</taxon>
        <taxon>Euteleostomi</taxon>
        <taxon>Actinopterygii</taxon>
        <taxon>Neopterygii</taxon>
        <taxon>Teleostei</taxon>
        <taxon>Neoteleostei</taxon>
        <taxon>Acanthomorphata</taxon>
        <taxon>Ovalentaria</taxon>
        <taxon>Atherinomorphae</taxon>
        <taxon>Cyprinodontiformes</taxon>
        <taxon>Goodeidae</taxon>
        <taxon>Crenichthys</taxon>
    </lineage>
</organism>
<dbReference type="AlphaFoldDB" id="A0AAV9RLY9"/>
<keyword evidence="1" id="KW-0812">Transmembrane</keyword>
<feature type="transmembrane region" description="Helical" evidence="1">
    <location>
        <begin position="47"/>
        <end position="66"/>
    </location>
</feature>
<keyword evidence="1" id="KW-1133">Transmembrane helix</keyword>
<keyword evidence="1" id="KW-0472">Membrane</keyword>